<dbReference type="Proteomes" id="UP000178109">
    <property type="component" value="Unassembled WGS sequence"/>
</dbReference>
<dbReference type="STRING" id="1798553.A3H70_04350"/>
<dbReference type="PANTHER" id="PTHR10744:SF1">
    <property type="entry name" value="SMALL RIBOSOMAL SUBUNIT PROTEIN US17M"/>
    <property type="match status" value="1"/>
</dbReference>
<sequence>MANTIKRQFIGTVASIAMTNTVVVKVNRVKIHPRYHKRYVVSKKYHCDYSGKDLAIGDRVIFEETRPLSKTKRWRIISKV</sequence>
<evidence type="ECO:0000256" key="1">
    <source>
        <dbReference type="ARBA" id="ARBA00010254"/>
    </source>
</evidence>
<reference evidence="4 5" key="1">
    <citation type="journal article" date="2016" name="Nat. Commun.">
        <title>Thousands of microbial genomes shed light on interconnected biogeochemical processes in an aquifer system.</title>
        <authorList>
            <person name="Anantharaman K."/>
            <person name="Brown C.T."/>
            <person name="Hug L.A."/>
            <person name="Sharon I."/>
            <person name="Castelle C.J."/>
            <person name="Probst A.J."/>
            <person name="Thomas B.C."/>
            <person name="Singh A."/>
            <person name="Wilkins M.J."/>
            <person name="Karaoz U."/>
            <person name="Brodie E.L."/>
            <person name="Williams K.H."/>
            <person name="Hubbard S.S."/>
            <person name="Banfield J.F."/>
        </authorList>
    </citation>
    <scope>NUCLEOTIDE SEQUENCE [LARGE SCALE GENOMIC DNA]</scope>
</reference>
<keyword evidence="3" id="KW-0687">Ribonucleoprotein</keyword>
<dbReference type="AlphaFoldDB" id="A0A1G2BSV3"/>
<dbReference type="Gene3D" id="2.40.50.140">
    <property type="entry name" value="Nucleic acid-binding proteins"/>
    <property type="match status" value="1"/>
</dbReference>
<comment type="similarity">
    <text evidence="1">Belongs to the universal ribosomal protein uS17 family.</text>
</comment>
<dbReference type="InterPro" id="IPR012340">
    <property type="entry name" value="NA-bd_OB-fold"/>
</dbReference>
<keyword evidence="2 4" id="KW-0689">Ribosomal protein</keyword>
<dbReference type="GO" id="GO:0003735">
    <property type="term" value="F:structural constituent of ribosome"/>
    <property type="evidence" value="ECO:0007669"/>
    <property type="project" value="InterPro"/>
</dbReference>
<protein>
    <submittedName>
        <fullName evidence="4">30S ribosomal protein S17</fullName>
    </submittedName>
</protein>
<dbReference type="InterPro" id="IPR000266">
    <property type="entry name" value="Ribosomal_uS17"/>
</dbReference>
<dbReference type="PRINTS" id="PR00973">
    <property type="entry name" value="RIBOSOMALS17"/>
</dbReference>
<dbReference type="EMBL" id="MHKO01000030">
    <property type="protein sequence ID" value="OGY92048.1"/>
    <property type="molecule type" value="Genomic_DNA"/>
</dbReference>
<dbReference type="CDD" id="cd00364">
    <property type="entry name" value="Ribosomal_uS17"/>
    <property type="match status" value="1"/>
</dbReference>
<dbReference type="Pfam" id="PF00366">
    <property type="entry name" value="Ribosomal_S17"/>
    <property type="match status" value="1"/>
</dbReference>
<proteinExistence type="inferred from homology"/>
<gene>
    <name evidence="4" type="ORF">A3H70_04350</name>
</gene>
<evidence type="ECO:0000256" key="3">
    <source>
        <dbReference type="ARBA" id="ARBA00023274"/>
    </source>
</evidence>
<dbReference type="NCBIfam" id="NF004123">
    <property type="entry name" value="PRK05610.1"/>
    <property type="match status" value="1"/>
</dbReference>
<name>A0A1G2BSV3_9BACT</name>
<evidence type="ECO:0000313" key="4">
    <source>
        <dbReference type="EMBL" id="OGY92048.1"/>
    </source>
</evidence>
<dbReference type="GO" id="GO:0022627">
    <property type="term" value="C:cytosolic small ribosomal subunit"/>
    <property type="evidence" value="ECO:0007669"/>
    <property type="project" value="TreeGrafter"/>
</dbReference>
<organism evidence="4 5">
    <name type="scientific">Candidatus Komeilibacteria bacterium RIFCSPLOWO2_02_FULL_48_11</name>
    <dbReference type="NCBI Taxonomy" id="1798553"/>
    <lineage>
        <taxon>Bacteria</taxon>
        <taxon>Candidatus Komeiliibacteriota</taxon>
    </lineage>
</organism>
<dbReference type="PANTHER" id="PTHR10744">
    <property type="entry name" value="40S RIBOSOMAL PROTEIN S11 FAMILY MEMBER"/>
    <property type="match status" value="1"/>
</dbReference>
<evidence type="ECO:0000256" key="2">
    <source>
        <dbReference type="ARBA" id="ARBA00022980"/>
    </source>
</evidence>
<comment type="caution">
    <text evidence="4">The sequence shown here is derived from an EMBL/GenBank/DDBJ whole genome shotgun (WGS) entry which is preliminary data.</text>
</comment>
<dbReference type="SUPFAM" id="SSF50249">
    <property type="entry name" value="Nucleic acid-binding proteins"/>
    <property type="match status" value="1"/>
</dbReference>
<accession>A0A1G2BSV3</accession>
<dbReference type="GO" id="GO:0006412">
    <property type="term" value="P:translation"/>
    <property type="evidence" value="ECO:0007669"/>
    <property type="project" value="InterPro"/>
</dbReference>
<evidence type="ECO:0000313" key="5">
    <source>
        <dbReference type="Proteomes" id="UP000178109"/>
    </source>
</evidence>